<dbReference type="Proteomes" id="UP000500892">
    <property type="component" value="Chromosome"/>
</dbReference>
<keyword evidence="3" id="KW-1185">Reference proteome</keyword>
<dbReference type="GeneID" id="66684802"/>
<name>A0ABX6MJK9_9HYPH</name>
<dbReference type="EMBL" id="CP051772">
    <property type="protein sequence ID" value="QJE99404.1"/>
    <property type="molecule type" value="Genomic_DNA"/>
</dbReference>
<organism evidence="2 3">
    <name type="scientific">Mesorhizobium japonicum R7A</name>
    <dbReference type="NCBI Taxonomy" id="935547"/>
    <lineage>
        <taxon>Bacteria</taxon>
        <taxon>Pseudomonadati</taxon>
        <taxon>Pseudomonadota</taxon>
        <taxon>Alphaproteobacteria</taxon>
        <taxon>Hyphomicrobiales</taxon>
        <taxon>Phyllobacteriaceae</taxon>
        <taxon>Mesorhizobium</taxon>
    </lineage>
</organism>
<keyword evidence="1" id="KW-0812">Transmembrane</keyword>
<evidence type="ECO:0000256" key="1">
    <source>
        <dbReference type="SAM" id="Phobius"/>
    </source>
</evidence>
<reference evidence="2 3" key="1">
    <citation type="submission" date="2020-04" db="EMBL/GenBank/DDBJ databases">
        <title>Mesorhizobium japonicum R7A epigenetic regulation of quorum sensing and ICE transfer.</title>
        <authorList>
            <person name="Ramsay J.P."/>
            <person name="Colombi E."/>
            <person name="Perry B.J."/>
            <person name="Staltari A."/>
        </authorList>
    </citation>
    <scope>NUCLEOTIDE SEQUENCE [LARGE SCALE GENOMIC DNA]</scope>
    <source>
        <strain evidence="2 3">R7A</strain>
    </source>
</reference>
<proteinExistence type="predicted"/>
<dbReference type="RefSeq" id="WP_080680226.1">
    <property type="nucleotide sequence ID" value="NZ_CP033366.1"/>
</dbReference>
<protein>
    <submittedName>
        <fullName evidence="2">Uncharacterized protein</fullName>
    </submittedName>
</protein>
<accession>A0ABX6MJK9</accession>
<feature type="transmembrane region" description="Helical" evidence="1">
    <location>
        <begin position="20"/>
        <end position="42"/>
    </location>
</feature>
<evidence type="ECO:0000313" key="2">
    <source>
        <dbReference type="EMBL" id="QJE99404.1"/>
    </source>
</evidence>
<sequence length="97" mass="10180">MSFLVTLLVGRLGVSRLAGGVIVWAVIALVASGAALGVYEFIKDKGADEVRAKIEKGNQDAIRKGIDARMSLDECIDAGGVFDFGRQRCGAATLGPR</sequence>
<keyword evidence="1" id="KW-0472">Membrane</keyword>
<gene>
    <name evidence="2" type="ORF">R7A2020_22540</name>
</gene>
<evidence type="ECO:0000313" key="3">
    <source>
        <dbReference type="Proteomes" id="UP000500892"/>
    </source>
</evidence>
<keyword evidence="1" id="KW-1133">Transmembrane helix</keyword>